<dbReference type="Proteomes" id="UP000618733">
    <property type="component" value="Unassembled WGS sequence"/>
</dbReference>
<dbReference type="InterPro" id="IPR000792">
    <property type="entry name" value="Tscrpt_reg_LuxR_C"/>
</dbReference>
<dbReference type="Gene3D" id="1.10.10.10">
    <property type="entry name" value="Winged helix-like DNA-binding domain superfamily/Winged helix DNA-binding domain"/>
    <property type="match status" value="1"/>
</dbReference>
<dbReference type="PANTHER" id="PTHR44688:SF25">
    <property type="entry name" value="HTH LUXR-TYPE DOMAIN-CONTAINING PROTEIN"/>
    <property type="match status" value="1"/>
</dbReference>
<dbReference type="InterPro" id="IPR036388">
    <property type="entry name" value="WH-like_DNA-bd_sf"/>
</dbReference>
<keyword evidence="1" id="KW-0805">Transcription regulation</keyword>
<dbReference type="GO" id="GO:0003677">
    <property type="term" value="F:DNA binding"/>
    <property type="evidence" value="ECO:0007669"/>
    <property type="project" value="UniProtKB-KW"/>
</dbReference>
<sequence>MGAAETTGGSGNERARKLWNARQPNDCSSLLAGLLDALLLRRLGQPARAATRLGELLESLPQSASQHEATKFYHPFIVHEYGVSLCLAGRCDEALRAFVSVQDASLPQLPFIVRDARVRAALIHAAFGDPRVARGHLDVAEELPRTGSWYEAVIDVTTRLAEALLAPPAQSLELLDRVPTHLIGEAWPFLVITEQILLSRAGRIHEAALRLRQRSAAHPVPHRADGFIRSAFRLASAKLAIAEGAFDAARAHLLHADPELVFTKLFLAQADLESGDTKSALLAATALADHTAELRRLDLVRVSLIAEVHLRRGRPAFAAEELDRAAHRWGGLTEPDLTVFPAPVRRLQVLSKAQVEEETLTHLPGPGITAVPLSLTRRESEVLAELASGRNRKEIAARLFISENTVKTHQRSVFKKLNAKTRSDAIGRAALLGLLSDSQVKPPPHPAPDRLE</sequence>
<dbReference type="SUPFAM" id="SSF46894">
    <property type="entry name" value="C-terminal effector domain of the bipartite response regulators"/>
    <property type="match status" value="1"/>
</dbReference>
<proteinExistence type="predicted"/>
<dbReference type="SMART" id="SM00421">
    <property type="entry name" value="HTH_LUXR"/>
    <property type="match status" value="1"/>
</dbReference>
<dbReference type="PRINTS" id="PR00038">
    <property type="entry name" value="HTHLUXR"/>
</dbReference>
<accession>A0A934QD49</accession>
<keyword evidence="3" id="KW-0804">Transcription</keyword>
<protein>
    <submittedName>
        <fullName evidence="5">Helix-turn-helix transcriptional regulator</fullName>
    </submittedName>
</protein>
<evidence type="ECO:0000256" key="1">
    <source>
        <dbReference type="ARBA" id="ARBA00023015"/>
    </source>
</evidence>
<name>A0A934QD49_9MICO</name>
<dbReference type="PROSITE" id="PS50043">
    <property type="entry name" value="HTH_LUXR_2"/>
    <property type="match status" value="1"/>
</dbReference>
<dbReference type="CDD" id="cd06170">
    <property type="entry name" value="LuxR_C_like"/>
    <property type="match status" value="1"/>
</dbReference>
<dbReference type="Pfam" id="PF00196">
    <property type="entry name" value="GerE"/>
    <property type="match status" value="1"/>
</dbReference>
<evidence type="ECO:0000256" key="2">
    <source>
        <dbReference type="ARBA" id="ARBA00023125"/>
    </source>
</evidence>
<dbReference type="AlphaFoldDB" id="A0A934QD49"/>
<evidence type="ECO:0000313" key="6">
    <source>
        <dbReference type="Proteomes" id="UP000618733"/>
    </source>
</evidence>
<dbReference type="EMBL" id="JAEHOI010000002">
    <property type="protein sequence ID" value="MBK0421062.1"/>
    <property type="molecule type" value="Genomic_DNA"/>
</dbReference>
<evidence type="ECO:0000256" key="3">
    <source>
        <dbReference type="ARBA" id="ARBA00023163"/>
    </source>
</evidence>
<gene>
    <name evidence="5" type="ORF">JD292_03065</name>
</gene>
<dbReference type="PANTHER" id="PTHR44688">
    <property type="entry name" value="DNA-BINDING TRANSCRIPTIONAL ACTIVATOR DEVR_DOSR"/>
    <property type="match status" value="1"/>
</dbReference>
<dbReference type="InterPro" id="IPR016032">
    <property type="entry name" value="Sig_transdc_resp-reg_C-effctor"/>
</dbReference>
<evidence type="ECO:0000259" key="4">
    <source>
        <dbReference type="PROSITE" id="PS50043"/>
    </source>
</evidence>
<evidence type="ECO:0000313" key="5">
    <source>
        <dbReference type="EMBL" id="MBK0421062.1"/>
    </source>
</evidence>
<organism evidence="5 6">
    <name type="scientific">Leucobacter edaphi</name>
    <dbReference type="NCBI Taxonomy" id="2796472"/>
    <lineage>
        <taxon>Bacteria</taxon>
        <taxon>Bacillati</taxon>
        <taxon>Actinomycetota</taxon>
        <taxon>Actinomycetes</taxon>
        <taxon>Micrococcales</taxon>
        <taxon>Microbacteriaceae</taxon>
        <taxon>Leucobacter</taxon>
    </lineage>
</organism>
<dbReference type="InterPro" id="IPR011990">
    <property type="entry name" value="TPR-like_helical_dom_sf"/>
</dbReference>
<comment type="caution">
    <text evidence="5">The sequence shown here is derived from an EMBL/GenBank/DDBJ whole genome shotgun (WGS) entry which is preliminary data.</text>
</comment>
<dbReference type="Gene3D" id="1.25.40.10">
    <property type="entry name" value="Tetratricopeptide repeat domain"/>
    <property type="match status" value="1"/>
</dbReference>
<reference evidence="5" key="1">
    <citation type="submission" date="2020-12" db="EMBL/GenBank/DDBJ databases">
        <title>Leucobacter sp. CAS2, isolated from Chromium sludge.</title>
        <authorList>
            <person name="Xu Z."/>
        </authorList>
    </citation>
    <scope>NUCLEOTIDE SEQUENCE</scope>
    <source>
        <strain evidence="5">CSA2</strain>
    </source>
</reference>
<keyword evidence="2" id="KW-0238">DNA-binding</keyword>
<keyword evidence="6" id="KW-1185">Reference proteome</keyword>
<dbReference type="GO" id="GO:0006355">
    <property type="term" value="P:regulation of DNA-templated transcription"/>
    <property type="evidence" value="ECO:0007669"/>
    <property type="project" value="InterPro"/>
</dbReference>
<feature type="domain" description="HTH luxR-type" evidence="4">
    <location>
        <begin position="368"/>
        <end position="433"/>
    </location>
</feature>